<dbReference type="EC" id="2.10.1.1" evidence="6"/>
<dbReference type="InterPro" id="IPR005110">
    <property type="entry name" value="MoeA_linker/N"/>
</dbReference>
<organism evidence="8 9">
    <name type="scientific">Acidimangrovimonas pyrenivorans</name>
    <dbReference type="NCBI Taxonomy" id="2030798"/>
    <lineage>
        <taxon>Bacteria</taxon>
        <taxon>Pseudomonadati</taxon>
        <taxon>Pseudomonadota</taxon>
        <taxon>Alphaproteobacteria</taxon>
        <taxon>Rhodobacterales</taxon>
        <taxon>Paracoccaceae</taxon>
        <taxon>Acidimangrovimonas</taxon>
    </lineage>
</organism>
<dbReference type="InterPro" id="IPR036135">
    <property type="entry name" value="MoeA_linker/N_sf"/>
</dbReference>
<dbReference type="Gene3D" id="3.40.980.10">
    <property type="entry name" value="MoaB/Mog-like domain"/>
    <property type="match status" value="1"/>
</dbReference>
<dbReference type="SUPFAM" id="SSF63882">
    <property type="entry name" value="MoeA N-terminal region -like"/>
    <property type="match status" value="1"/>
</dbReference>
<dbReference type="Pfam" id="PF00994">
    <property type="entry name" value="MoCF_biosynth"/>
    <property type="match status" value="1"/>
</dbReference>
<keyword evidence="6" id="KW-0479">Metal-binding</keyword>
<dbReference type="SUPFAM" id="SSF53218">
    <property type="entry name" value="Molybdenum cofactor biosynthesis proteins"/>
    <property type="match status" value="1"/>
</dbReference>
<evidence type="ECO:0000313" key="9">
    <source>
        <dbReference type="Proteomes" id="UP001595443"/>
    </source>
</evidence>
<dbReference type="Pfam" id="PF03453">
    <property type="entry name" value="MoeA_N"/>
    <property type="match status" value="1"/>
</dbReference>
<comment type="similarity">
    <text evidence="3 6">Belongs to the MoeA family.</text>
</comment>
<dbReference type="InterPro" id="IPR038987">
    <property type="entry name" value="MoeA-like"/>
</dbReference>
<keyword evidence="4 6" id="KW-0501">Molybdenum cofactor biosynthesis</keyword>
<keyword evidence="9" id="KW-1185">Reference proteome</keyword>
<evidence type="ECO:0000313" key="8">
    <source>
        <dbReference type="EMBL" id="MFC2969195.1"/>
    </source>
</evidence>
<evidence type="ECO:0000256" key="6">
    <source>
        <dbReference type="RuleBase" id="RU365090"/>
    </source>
</evidence>
<dbReference type="PANTHER" id="PTHR10192">
    <property type="entry name" value="MOLYBDOPTERIN BIOSYNTHESIS PROTEIN"/>
    <property type="match status" value="1"/>
</dbReference>
<feature type="domain" description="MoaB/Mog" evidence="7">
    <location>
        <begin position="190"/>
        <end position="327"/>
    </location>
</feature>
<dbReference type="NCBIfam" id="TIGR00177">
    <property type="entry name" value="molyb_syn"/>
    <property type="match status" value="1"/>
</dbReference>
<keyword evidence="6" id="KW-0500">Molybdenum</keyword>
<dbReference type="SMART" id="SM00852">
    <property type="entry name" value="MoCF_biosynth"/>
    <property type="match status" value="1"/>
</dbReference>
<name>A0ABV7AJC0_9RHOB</name>
<comment type="pathway">
    <text evidence="2 6">Cofactor biosynthesis; molybdopterin biosynthesis.</text>
</comment>
<evidence type="ECO:0000256" key="5">
    <source>
        <dbReference type="ARBA" id="ARBA00047317"/>
    </source>
</evidence>
<comment type="caution">
    <text evidence="8">The sequence shown here is derived from an EMBL/GenBank/DDBJ whole genome shotgun (WGS) entry which is preliminary data.</text>
</comment>
<dbReference type="RefSeq" id="WP_377833900.1">
    <property type="nucleotide sequence ID" value="NZ_JBHRSK010000010.1"/>
</dbReference>
<dbReference type="PANTHER" id="PTHR10192:SF5">
    <property type="entry name" value="GEPHYRIN"/>
    <property type="match status" value="1"/>
</dbReference>
<dbReference type="EMBL" id="JBHRSK010000010">
    <property type="protein sequence ID" value="MFC2969195.1"/>
    <property type="molecule type" value="Genomic_DNA"/>
</dbReference>
<evidence type="ECO:0000259" key="7">
    <source>
        <dbReference type="SMART" id="SM00852"/>
    </source>
</evidence>
<dbReference type="Proteomes" id="UP001595443">
    <property type="component" value="Unassembled WGS sequence"/>
</dbReference>
<comment type="function">
    <text evidence="1 6">Catalyzes the insertion of molybdate into adenylated molybdopterin with the concomitant release of AMP.</text>
</comment>
<evidence type="ECO:0000256" key="2">
    <source>
        <dbReference type="ARBA" id="ARBA00005046"/>
    </source>
</evidence>
<dbReference type="Gene3D" id="3.90.105.10">
    <property type="entry name" value="Molybdopterin biosynthesis moea protein, domain 2"/>
    <property type="match status" value="1"/>
</dbReference>
<accession>A0ABV7AJC0</accession>
<dbReference type="InterPro" id="IPR036425">
    <property type="entry name" value="MoaB/Mog-like_dom_sf"/>
</dbReference>
<keyword evidence="6" id="KW-0460">Magnesium</keyword>
<comment type="cofactor">
    <cofactor evidence="6">
        <name>Mg(2+)</name>
        <dbReference type="ChEBI" id="CHEBI:18420"/>
    </cofactor>
</comment>
<comment type="catalytic activity">
    <reaction evidence="5">
        <text>adenylyl-molybdopterin + molybdate = Mo-molybdopterin + AMP + H(+)</text>
        <dbReference type="Rhea" id="RHEA:35047"/>
        <dbReference type="ChEBI" id="CHEBI:15378"/>
        <dbReference type="ChEBI" id="CHEBI:36264"/>
        <dbReference type="ChEBI" id="CHEBI:62727"/>
        <dbReference type="ChEBI" id="CHEBI:71302"/>
        <dbReference type="ChEBI" id="CHEBI:456215"/>
        <dbReference type="EC" id="2.10.1.1"/>
    </reaction>
</comment>
<dbReference type="InterPro" id="IPR036688">
    <property type="entry name" value="MoeA_C_domain_IV_sf"/>
</dbReference>
<dbReference type="InterPro" id="IPR008284">
    <property type="entry name" value="MoCF_biosynth_CS"/>
</dbReference>
<dbReference type="PROSITE" id="PS01079">
    <property type="entry name" value="MOCF_BIOSYNTHESIS_2"/>
    <property type="match status" value="1"/>
</dbReference>
<dbReference type="SUPFAM" id="SSF63867">
    <property type="entry name" value="MoeA C-terminal domain-like"/>
    <property type="match status" value="1"/>
</dbReference>
<proteinExistence type="inferred from homology"/>
<evidence type="ECO:0000256" key="3">
    <source>
        <dbReference type="ARBA" id="ARBA00010763"/>
    </source>
</evidence>
<evidence type="ECO:0000256" key="4">
    <source>
        <dbReference type="ARBA" id="ARBA00023150"/>
    </source>
</evidence>
<dbReference type="Pfam" id="PF03454">
    <property type="entry name" value="MoeA_C"/>
    <property type="match status" value="1"/>
</dbReference>
<dbReference type="InterPro" id="IPR001453">
    <property type="entry name" value="MoaB/Mog_dom"/>
</dbReference>
<keyword evidence="6" id="KW-0808">Transferase</keyword>
<dbReference type="InterPro" id="IPR005111">
    <property type="entry name" value="MoeA_C_domain_IV"/>
</dbReference>
<sequence length="420" mass="43335">MNARKLLDDCFLHDSERMRHADCVALLTSRLSCVAAPEIVPLGAAPGRWLAAPVTAPRDVPLHRNSAVDGYAFAAPAPGSLPVSARIAAGVTAPPPLAAGTAARIFTGAPMPKGADSVAMQEDCTASEDGTTVTIPSGLKPGANVRQAGEDVAAGSTVLGPGTRLRPQDIAALASFGLAEVSAHRPLRIAVLSNGDELREAGAQIAPGQVFDSNRAMLKALAATLPVAVTDLGILPDDAATIEAAIAEAARSHDAILTTGGASRGEEDHIVAAIDRLGTRHLWQIAVKPGRPMSFGQIGDCVFLGLPGNPVAAFVCFLLYVRPALTVLGGGSYVEPTRFPVPAGFAVAKKKTGRREFWRGWLETGPDGRPVARKFARDGSGLISGLRQATGLIEAAEEVTGVAEGDLVSFLPFSGFGIDG</sequence>
<reference evidence="9" key="1">
    <citation type="journal article" date="2019" name="Int. J. Syst. Evol. Microbiol.">
        <title>The Global Catalogue of Microorganisms (GCM) 10K type strain sequencing project: providing services to taxonomists for standard genome sequencing and annotation.</title>
        <authorList>
            <consortium name="The Broad Institute Genomics Platform"/>
            <consortium name="The Broad Institute Genome Sequencing Center for Infectious Disease"/>
            <person name="Wu L."/>
            <person name="Ma J."/>
        </authorList>
    </citation>
    <scope>NUCLEOTIDE SEQUENCE [LARGE SCALE GENOMIC DNA]</scope>
    <source>
        <strain evidence="9">KCTC 62192</strain>
    </source>
</reference>
<dbReference type="Gene3D" id="2.170.190.11">
    <property type="entry name" value="Molybdopterin biosynthesis moea protein, domain 3"/>
    <property type="match status" value="1"/>
</dbReference>
<dbReference type="CDD" id="cd00887">
    <property type="entry name" value="MoeA"/>
    <property type="match status" value="1"/>
</dbReference>
<evidence type="ECO:0000256" key="1">
    <source>
        <dbReference type="ARBA" id="ARBA00002901"/>
    </source>
</evidence>
<protein>
    <recommendedName>
        <fullName evidence="6">Molybdopterin molybdenumtransferase</fullName>
        <ecNumber evidence="6">2.10.1.1</ecNumber>
    </recommendedName>
</protein>
<dbReference type="Gene3D" id="2.40.340.10">
    <property type="entry name" value="MoeA, C-terminal, domain IV"/>
    <property type="match status" value="1"/>
</dbReference>
<gene>
    <name evidence="8" type="primary">glp</name>
    <name evidence="8" type="ORF">ACFOES_13905</name>
</gene>
<dbReference type="NCBIfam" id="NF045515">
    <property type="entry name" value="Glp_gephyrin"/>
    <property type="match status" value="1"/>
</dbReference>